<accession>A0AAU9IGQ7</accession>
<dbReference type="GO" id="GO:0005789">
    <property type="term" value="C:endoplasmic reticulum membrane"/>
    <property type="evidence" value="ECO:0007669"/>
    <property type="project" value="InterPro"/>
</dbReference>
<dbReference type="GO" id="GO:0005886">
    <property type="term" value="C:plasma membrane"/>
    <property type="evidence" value="ECO:0007669"/>
    <property type="project" value="TreeGrafter"/>
</dbReference>
<sequence length="200" mass="22716">MAEQTLNKSRELIQLTPNSKLIFQHSSEKVTTFLALNNTTSSKIAFKLKTTSPYDFTVCPSKGFITPYSCTKVKIILLPISGVQKRRHKFLVQAKSATTNDFTKIDWKDPNIEVHKLRVVFENLSPDDINSDLDSIKTTRSETLYTESDKNENPDFFAPLKATKKRKRKGKRRRLGGYGKLHIMLAFIIGILVGIFGSVY</sequence>
<evidence type="ECO:0000259" key="3">
    <source>
        <dbReference type="PROSITE" id="PS50202"/>
    </source>
</evidence>
<reference evidence="4" key="1">
    <citation type="submission" date="2021-09" db="EMBL/GenBank/DDBJ databases">
        <authorList>
            <consortium name="AG Swart"/>
            <person name="Singh M."/>
            <person name="Singh A."/>
            <person name="Seah K."/>
            <person name="Emmerich C."/>
        </authorList>
    </citation>
    <scope>NUCLEOTIDE SEQUENCE</scope>
    <source>
        <strain evidence="4">ATCC30299</strain>
    </source>
</reference>
<keyword evidence="2" id="KW-1133">Transmembrane helix</keyword>
<dbReference type="Proteomes" id="UP001162131">
    <property type="component" value="Unassembled WGS sequence"/>
</dbReference>
<protein>
    <recommendedName>
        <fullName evidence="3">MSP domain-containing protein</fullName>
    </recommendedName>
</protein>
<dbReference type="EMBL" id="CAJZBQ010000006">
    <property type="protein sequence ID" value="CAG9312427.1"/>
    <property type="molecule type" value="Genomic_DNA"/>
</dbReference>
<dbReference type="GO" id="GO:0033149">
    <property type="term" value="F:FFAT motif binding"/>
    <property type="evidence" value="ECO:0007669"/>
    <property type="project" value="TreeGrafter"/>
</dbReference>
<gene>
    <name evidence="4" type="ORF">BSTOLATCC_MIC6531</name>
</gene>
<evidence type="ECO:0000313" key="4">
    <source>
        <dbReference type="EMBL" id="CAG9312427.1"/>
    </source>
</evidence>
<organism evidence="4 5">
    <name type="scientific">Blepharisma stoltei</name>
    <dbReference type="NCBI Taxonomy" id="1481888"/>
    <lineage>
        <taxon>Eukaryota</taxon>
        <taxon>Sar</taxon>
        <taxon>Alveolata</taxon>
        <taxon>Ciliophora</taxon>
        <taxon>Postciliodesmatophora</taxon>
        <taxon>Heterotrichea</taxon>
        <taxon>Heterotrichida</taxon>
        <taxon>Blepharismidae</taxon>
        <taxon>Blepharisma</taxon>
    </lineage>
</organism>
<dbReference type="Pfam" id="PF00635">
    <property type="entry name" value="Motile_Sperm"/>
    <property type="match status" value="1"/>
</dbReference>
<dbReference type="InterPro" id="IPR016763">
    <property type="entry name" value="VAP"/>
</dbReference>
<dbReference type="PANTHER" id="PTHR10809">
    <property type="entry name" value="VESICLE-ASSOCIATED MEMBRANE PROTEIN-ASSOCIATED PROTEIN"/>
    <property type="match status" value="1"/>
</dbReference>
<dbReference type="SUPFAM" id="SSF49354">
    <property type="entry name" value="PapD-like"/>
    <property type="match status" value="1"/>
</dbReference>
<dbReference type="InterPro" id="IPR013783">
    <property type="entry name" value="Ig-like_fold"/>
</dbReference>
<dbReference type="AlphaFoldDB" id="A0AAU9IGQ7"/>
<feature type="domain" description="MSP" evidence="3">
    <location>
        <begin position="12"/>
        <end position="122"/>
    </location>
</feature>
<keyword evidence="5" id="KW-1185">Reference proteome</keyword>
<evidence type="ECO:0000313" key="5">
    <source>
        <dbReference type="Proteomes" id="UP001162131"/>
    </source>
</evidence>
<dbReference type="PANTHER" id="PTHR10809:SF164">
    <property type="entry name" value="MAJOR SPERM PROTEIN"/>
    <property type="match status" value="1"/>
</dbReference>
<dbReference type="PROSITE" id="PS50202">
    <property type="entry name" value="MSP"/>
    <property type="match status" value="1"/>
</dbReference>
<keyword evidence="2" id="KW-0472">Membrane</keyword>
<name>A0AAU9IGQ7_9CILI</name>
<evidence type="ECO:0000256" key="1">
    <source>
        <dbReference type="ARBA" id="ARBA00008932"/>
    </source>
</evidence>
<dbReference type="GO" id="GO:0061817">
    <property type="term" value="P:endoplasmic reticulum-plasma membrane tethering"/>
    <property type="evidence" value="ECO:0007669"/>
    <property type="project" value="TreeGrafter"/>
</dbReference>
<dbReference type="Gene3D" id="2.60.40.10">
    <property type="entry name" value="Immunoglobulins"/>
    <property type="match status" value="1"/>
</dbReference>
<feature type="transmembrane region" description="Helical" evidence="2">
    <location>
        <begin position="175"/>
        <end position="197"/>
    </location>
</feature>
<dbReference type="GO" id="GO:0090158">
    <property type="term" value="P:endoplasmic reticulum membrane organization"/>
    <property type="evidence" value="ECO:0007669"/>
    <property type="project" value="TreeGrafter"/>
</dbReference>
<comment type="similarity">
    <text evidence="1">Belongs to the VAMP-associated protein (VAP) (TC 9.B.17) family.</text>
</comment>
<dbReference type="InterPro" id="IPR000535">
    <property type="entry name" value="MSP_dom"/>
</dbReference>
<proteinExistence type="inferred from homology"/>
<dbReference type="InterPro" id="IPR008962">
    <property type="entry name" value="PapD-like_sf"/>
</dbReference>
<evidence type="ECO:0000256" key="2">
    <source>
        <dbReference type="SAM" id="Phobius"/>
    </source>
</evidence>
<comment type="caution">
    <text evidence="4">The sequence shown here is derived from an EMBL/GenBank/DDBJ whole genome shotgun (WGS) entry which is preliminary data.</text>
</comment>
<keyword evidence="2" id="KW-0812">Transmembrane</keyword>